<dbReference type="PROSITE" id="PS50977">
    <property type="entry name" value="HTH_TETR_2"/>
    <property type="match status" value="1"/>
</dbReference>
<dbReference type="Pfam" id="PF00440">
    <property type="entry name" value="TetR_N"/>
    <property type="match status" value="1"/>
</dbReference>
<dbReference type="PRINTS" id="PR00455">
    <property type="entry name" value="HTHTETR"/>
</dbReference>
<dbReference type="InterPro" id="IPR001647">
    <property type="entry name" value="HTH_TetR"/>
</dbReference>
<dbReference type="PANTHER" id="PTHR47506:SF7">
    <property type="entry name" value="TRANSCRIPTIONAL REGULATORY PROTEIN"/>
    <property type="match status" value="1"/>
</dbReference>
<dbReference type="GO" id="GO:0003677">
    <property type="term" value="F:DNA binding"/>
    <property type="evidence" value="ECO:0007669"/>
    <property type="project" value="UniProtKB-UniRule"/>
</dbReference>
<dbReference type="SUPFAM" id="SSF48498">
    <property type="entry name" value="Tetracyclin repressor-like, C-terminal domain"/>
    <property type="match status" value="1"/>
</dbReference>
<accession>A0A1G8W3Q3</accession>
<dbReference type="SUPFAM" id="SSF46689">
    <property type="entry name" value="Homeodomain-like"/>
    <property type="match status" value="1"/>
</dbReference>
<dbReference type="InterPro" id="IPR036271">
    <property type="entry name" value="Tet_transcr_reg_TetR-rel_C_sf"/>
</dbReference>
<dbReference type="Gene3D" id="1.10.357.10">
    <property type="entry name" value="Tetracycline Repressor, domain 2"/>
    <property type="match status" value="1"/>
</dbReference>
<dbReference type="EMBL" id="FNEE01000008">
    <property type="protein sequence ID" value="SDJ72922.1"/>
    <property type="molecule type" value="Genomic_DNA"/>
</dbReference>
<keyword evidence="1" id="KW-0805">Transcription regulation</keyword>
<keyword evidence="2 4" id="KW-0238">DNA-binding</keyword>
<evidence type="ECO:0000256" key="4">
    <source>
        <dbReference type="PROSITE-ProRule" id="PRU00335"/>
    </source>
</evidence>
<evidence type="ECO:0000313" key="7">
    <source>
        <dbReference type="Proteomes" id="UP000198894"/>
    </source>
</evidence>
<dbReference type="Proteomes" id="UP000198894">
    <property type="component" value="Unassembled WGS sequence"/>
</dbReference>
<evidence type="ECO:0000259" key="5">
    <source>
        <dbReference type="PROSITE" id="PS50977"/>
    </source>
</evidence>
<reference evidence="7" key="1">
    <citation type="submission" date="2016-10" db="EMBL/GenBank/DDBJ databases">
        <authorList>
            <person name="Varghese N."/>
            <person name="Submissions S."/>
        </authorList>
    </citation>
    <scope>NUCLEOTIDE SEQUENCE [LARGE SCALE GENOMIC DNA]</scope>
    <source>
        <strain evidence="7">CGMCC 1.11022</strain>
    </source>
</reference>
<gene>
    <name evidence="6" type="ORF">SAMN05428953_108184</name>
</gene>
<feature type="domain" description="HTH tetR-type" evidence="5">
    <location>
        <begin position="9"/>
        <end position="69"/>
    </location>
</feature>
<keyword evidence="3" id="KW-0804">Transcription</keyword>
<organism evidence="6 7">
    <name type="scientific">Mesorhizobium muleiense</name>
    <dbReference type="NCBI Taxonomy" id="1004279"/>
    <lineage>
        <taxon>Bacteria</taxon>
        <taxon>Pseudomonadati</taxon>
        <taxon>Pseudomonadota</taxon>
        <taxon>Alphaproteobacteria</taxon>
        <taxon>Hyphomicrobiales</taxon>
        <taxon>Phyllobacteriaceae</taxon>
        <taxon>Mesorhizobium</taxon>
    </lineage>
</organism>
<dbReference type="RefSeq" id="WP_091594828.1">
    <property type="nucleotide sequence ID" value="NZ_FNEE01000008.1"/>
</dbReference>
<dbReference type="PANTHER" id="PTHR47506">
    <property type="entry name" value="TRANSCRIPTIONAL REGULATORY PROTEIN"/>
    <property type="match status" value="1"/>
</dbReference>
<feature type="DNA-binding region" description="H-T-H motif" evidence="4">
    <location>
        <begin position="32"/>
        <end position="51"/>
    </location>
</feature>
<dbReference type="InterPro" id="IPR009057">
    <property type="entry name" value="Homeodomain-like_sf"/>
</dbReference>
<dbReference type="Gene3D" id="1.10.10.60">
    <property type="entry name" value="Homeodomain-like"/>
    <property type="match status" value="1"/>
</dbReference>
<evidence type="ECO:0000256" key="3">
    <source>
        <dbReference type="ARBA" id="ARBA00023163"/>
    </source>
</evidence>
<dbReference type="AlphaFoldDB" id="A0A1G8W3Q3"/>
<evidence type="ECO:0000256" key="2">
    <source>
        <dbReference type="ARBA" id="ARBA00023125"/>
    </source>
</evidence>
<keyword evidence="7" id="KW-1185">Reference proteome</keyword>
<sequence>MRYEKGRKDASRQRIMDVATERFRSDGIAASGIAGIMGEAGLTNGAFYPHFPSKAALVRESVAAALEVQATQIQEAVAAGGLPMAIDAYLSAEHRDNPGHGCASAALLPEIAREPVETRQVYAEHLLKLVRPVAAELTPDARDPEDVAFGVFATLIGTLELSRAVNGTELSDRILAAGAAAAKALLQPRDNDKPEERKPS</sequence>
<evidence type="ECO:0000256" key="1">
    <source>
        <dbReference type="ARBA" id="ARBA00023015"/>
    </source>
</evidence>
<evidence type="ECO:0000313" key="6">
    <source>
        <dbReference type="EMBL" id="SDJ72922.1"/>
    </source>
</evidence>
<name>A0A1G8W3Q3_9HYPH</name>
<proteinExistence type="predicted"/>
<protein>
    <submittedName>
        <fullName evidence="6">DNA-binding transcriptional regulator, AcrR family</fullName>
    </submittedName>
</protein>